<organism evidence="15 16">
    <name type="scientific">Capitella teleta</name>
    <name type="common">Polychaete worm</name>
    <dbReference type="NCBI Taxonomy" id="283909"/>
    <lineage>
        <taxon>Eukaryota</taxon>
        <taxon>Metazoa</taxon>
        <taxon>Spiralia</taxon>
        <taxon>Lophotrochozoa</taxon>
        <taxon>Annelida</taxon>
        <taxon>Polychaeta</taxon>
        <taxon>Sedentaria</taxon>
        <taxon>Scolecida</taxon>
        <taxon>Capitellidae</taxon>
        <taxon>Capitella</taxon>
    </lineage>
</organism>
<proteinExistence type="inferred from homology"/>
<dbReference type="PANTHER" id="PTHR48438:SF1">
    <property type="entry name" value="ALPHA-(1,3)-FUCOSYLTRANSFERASE C-RELATED"/>
    <property type="match status" value="1"/>
</dbReference>
<keyword evidence="4 12" id="KW-0328">Glycosyltransferase</keyword>
<dbReference type="GO" id="GO:0000139">
    <property type="term" value="C:Golgi membrane"/>
    <property type="evidence" value="ECO:0007669"/>
    <property type="project" value="UniProtKB-SubCell"/>
</dbReference>
<keyword evidence="7" id="KW-0735">Signal-anchor</keyword>
<evidence type="ECO:0000256" key="4">
    <source>
        <dbReference type="ARBA" id="ARBA00022676"/>
    </source>
</evidence>
<keyword evidence="6 12" id="KW-0812">Transmembrane</keyword>
<evidence type="ECO:0000259" key="14">
    <source>
        <dbReference type="Pfam" id="PF17039"/>
    </source>
</evidence>
<dbReference type="EnsemblMetazoa" id="CapteT111283">
    <property type="protein sequence ID" value="CapteP111283"/>
    <property type="gene ID" value="CapteG111283"/>
</dbReference>
<keyword evidence="9 12" id="KW-0333">Golgi apparatus</keyword>
<accession>X1YV05</accession>
<sequence>CQFTESRDDFERSDAVLFRAREIRSTNIPPGNRPLGQKWVIYETEAPTKTWDRVEAKLEIWNEFNLTSTYAYDSDVPAALYQQICTHDATKACTGPTCRDYAKPKKIPGKAAWLVSHCKCPSQRETYVEELRKYFPVDIYGACGTPLCRDMEHNHQEAQCITDFMSKNYKFYFSFENSVCDDYYTEKFTRFLRVDVIQVVLGSVDYHKFLPKGSFLDVRNFASPKDLAETLKYLDRNNTAFNEYIHRKFTSKCVDDLTIKARNYPCRLCQHIHEHRDDIEVAPDFRHFWGLQERCVEPTKFFADIA</sequence>
<dbReference type="InterPro" id="IPR001503">
    <property type="entry name" value="Glyco_trans_10"/>
</dbReference>
<dbReference type="FunFam" id="3.40.50.11660:FF:000002">
    <property type="entry name" value="Alpha-(1,3)-fucosyltransferase"/>
    <property type="match status" value="1"/>
</dbReference>
<dbReference type="InterPro" id="IPR038577">
    <property type="entry name" value="GT10-like_C_sf"/>
</dbReference>
<evidence type="ECO:0000256" key="11">
    <source>
        <dbReference type="ARBA" id="ARBA00023180"/>
    </source>
</evidence>
<evidence type="ECO:0000313" key="16">
    <source>
        <dbReference type="Proteomes" id="UP000014760"/>
    </source>
</evidence>
<evidence type="ECO:0000256" key="8">
    <source>
        <dbReference type="ARBA" id="ARBA00022989"/>
    </source>
</evidence>
<keyword evidence="5 12" id="KW-0808">Transferase</keyword>
<dbReference type="PANTHER" id="PTHR48438">
    <property type="entry name" value="ALPHA-(1,3)-FUCOSYLTRANSFERASE C-RELATED"/>
    <property type="match status" value="1"/>
</dbReference>
<evidence type="ECO:0000256" key="9">
    <source>
        <dbReference type="ARBA" id="ARBA00023034"/>
    </source>
</evidence>
<evidence type="ECO:0000313" key="15">
    <source>
        <dbReference type="EnsemblMetazoa" id="CapteP111283"/>
    </source>
</evidence>
<evidence type="ECO:0000259" key="13">
    <source>
        <dbReference type="Pfam" id="PF00852"/>
    </source>
</evidence>
<keyword evidence="10" id="KW-0472">Membrane</keyword>
<evidence type="ECO:0000256" key="2">
    <source>
        <dbReference type="ARBA" id="ARBA00004922"/>
    </source>
</evidence>
<evidence type="ECO:0000256" key="12">
    <source>
        <dbReference type="RuleBase" id="RU003832"/>
    </source>
</evidence>
<evidence type="ECO:0000256" key="3">
    <source>
        <dbReference type="ARBA" id="ARBA00008919"/>
    </source>
</evidence>
<reference evidence="16" key="1">
    <citation type="submission" date="2012-12" db="EMBL/GenBank/DDBJ databases">
        <authorList>
            <person name="Hellsten U."/>
            <person name="Grimwood J."/>
            <person name="Chapman J.A."/>
            <person name="Shapiro H."/>
            <person name="Aerts A."/>
            <person name="Otillar R.P."/>
            <person name="Terry A.Y."/>
            <person name="Boore J.L."/>
            <person name="Simakov O."/>
            <person name="Marletaz F."/>
            <person name="Cho S.-J."/>
            <person name="Edsinger-Gonzales E."/>
            <person name="Havlak P."/>
            <person name="Kuo D.-H."/>
            <person name="Larsson T."/>
            <person name="Lv J."/>
            <person name="Arendt D."/>
            <person name="Savage R."/>
            <person name="Osoegawa K."/>
            <person name="de Jong P."/>
            <person name="Lindberg D.R."/>
            <person name="Seaver E.C."/>
            <person name="Weisblat D.A."/>
            <person name="Putnam N.H."/>
            <person name="Grigoriev I.V."/>
            <person name="Rokhsar D.S."/>
        </authorList>
    </citation>
    <scope>NUCLEOTIDE SEQUENCE</scope>
    <source>
        <strain evidence="16">I ESC-2004</strain>
    </source>
</reference>
<dbReference type="InterPro" id="IPR055270">
    <property type="entry name" value="Glyco_tran_10_C"/>
</dbReference>
<dbReference type="Pfam" id="PF17039">
    <property type="entry name" value="Glyco_tran_10_N"/>
    <property type="match status" value="1"/>
</dbReference>
<dbReference type="EC" id="2.4.1.-" evidence="12"/>
<name>X1YV05_CAPTE</name>
<protein>
    <recommendedName>
        <fullName evidence="12">Fucosyltransferase</fullName>
        <ecNumber evidence="12">2.4.1.-</ecNumber>
    </recommendedName>
</protein>
<comment type="pathway">
    <text evidence="2">Protein modification; protein glycosylation.</text>
</comment>
<dbReference type="UniPathway" id="UPA00378"/>
<dbReference type="Proteomes" id="UP000014760">
    <property type="component" value="Unassembled WGS sequence"/>
</dbReference>
<dbReference type="SUPFAM" id="SSF53756">
    <property type="entry name" value="UDP-Glycosyltransferase/glycogen phosphorylase"/>
    <property type="match status" value="1"/>
</dbReference>
<keyword evidence="16" id="KW-1185">Reference proteome</keyword>
<dbReference type="Pfam" id="PF00852">
    <property type="entry name" value="Glyco_transf_10"/>
    <property type="match status" value="1"/>
</dbReference>
<evidence type="ECO:0000256" key="10">
    <source>
        <dbReference type="ARBA" id="ARBA00023136"/>
    </source>
</evidence>
<evidence type="ECO:0000256" key="1">
    <source>
        <dbReference type="ARBA" id="ARBA00004323"/>
    </source>
</evidence>
<reference evidence="15" key="3">
    <citation type="submission" date="2015-06" db="UniProtKB">
        <authorList>
            <consortium name="EnsemblMetazoa"/>
        </authorList>
    </citation>
    <scope>IDENTIFICATION</scope>
</reference>
<reference evidence="16" key="2">
    <citation type="journal article" date="2013" name="Nature">
        <title>Insights into bilaterian evolution from three spiralian genomes.</title>
        <authorList>
            <person name="Simakov O."/>
            <person name="Marletaz F."/>
            <person name="Cho S.J."/>
            <person name="Edsinger-Gonzales E."/>
            <person name="Havlak P."/>
            <person name="Hellsten U."/>
            <person name="Kuo D.H."/>
            <person name="Larsson T."/>
            <person name="Lv J."/>
            <person name="Arendt D."/>
            <person name="Savage R."/>
            <person name="Osoegawa K."/>
            <person name="de Jong P."/>
            <person name="Grimwood J."/>
            <person name="Chapman J.A."/>
            <person name="Shapiro H."/>
            <person name="Aerts A."/>
            <person name="Otillar R.P."/>
            <person name="Terry A.Y."/>
            <person name="Boore J.L."/>
            <person name="Grigoriev I.V."/>
            <person name="Lindberg D.R."/>
            <person name="Seaver E.C."/>
            <person name="Weisblat D.A."/>
            <person name="Putnam N.H."/>
            <person name="Rokhsar D.S."/>
        </authorList>
    </citation>
    <scope>NUCLEOTIDE SEQUENCE</scope>
    <source>
        <strain evidence="16">I ESC-2004</strain>
    </source>
</reference>
<dbReference type="EMBL" id="AMQN01016652">
    <property type="status" value="NOT_ANNOTATED_CDS"/>
    <property type="molecule type" value="Genomic_DNA"/>
</dbReference>
<dbReference type="OMA" id="ICQACYH"/>
<keyword evidence="8" id="KW-1133">Transmembrane helix</keyword>
<dbReference type="InterPro" id="IPR031481">
    <property type="entry name" value="Glyco_tran_10_N"/>
</dbReference>
<comment type="similarity">
    <text evidence="3 12">Belongs to the glycosyltransferase 10 family.</text>
</comment>
<dbReference type="GO" id="GO:0008417">
    <property type="term" value="F:fucosyltransferase activity"/>
    <property type="evidence" value="ECO:0007669"/>
    <property type="project" value="InterPro"/>
</dbReference>
<evidence type="ECO:0000256" key="7">
    <source>
        <dbReference type="ARBA" id="ARBA00022968"/>
    </source>
</evidence>
<comment type="subcellular location">
    <subcellularLocation>
        <location evidence="1">Golgi apparatus membrane</location>
        <topology evidence="1">Single-pass type II membrane protein</topology>
    </subcellularLocation>
    <subcellularLocation>
        <location evidence="12">Golgi apparatus</location>
        <location evidence="12">Golgi stack membrane</location>
        <topology evidence="12">Single-pass type II membrane protein</topology>
    </subcellularLocation>
</comment>
<dbReference type="AlphaFoldDB" id="X1YV05"/>
<dbReference type="HOGENOM" id="CLU_032075_3_0_1"/>
<feature type="domain" description="Fucosyltransferase N-terminal" evidence="14">
    <location>
        <begin position="1"/>
        <end position="78"/>
    </location>
</feature>
<dbReference type="GO" id="GO:0032580">
    <property type="term" value="C:Golgi cisterna membrane"/>
    <property type="evidence" value="ECO:0007669"/>
    <property type="project" value="UniProtKB-SubCell"/>
</dbReference>
<feature type="domain" description="Fucosyltransferase C-terminal" evidence="13">
    <location>
        <begin position="110"/>
        <end position="284"/>
    </location>
</feature>
<evidence type="ECO:0000256" key="5">
    <source>
        <dbReference type="ARBA" id="ARBA00022679"/>
    </source>
</evidence>
<keyword evidence="11" id="KW-0325">Glycoprotein</keyword>
<evidence type="ECO:0000256" key="6">
    <source>
        <dbReference type="ARBA" id="ARBA00022692"/>
    </source>
</evidence>
<dbReference type="Gene3D" id="3.40.50.11660">
    <property type="entry name" value="Glycosyl transferase family 10, C-terminal domain"/>
    <property type="match status" value="1"/>
</dbReference>